<dbReference type="RefSeq" id="WP_249249262.1">
    <property type="nucleotide sequence ID" value="NZ_JAKIKT010000004.1"/>
</dbReference>
<comment type="subcellular location">
    <subcellularLocation>
        <location evidence="1">Cell membrane</location>
        <topology evidence="1">Multi-pass membrane protein</topology>
    </subcellularLocation>
</comment>
<feature type="transmembrane region" description="Helical" evidence="7">
    <location>
        <begin position="341"/>
        <end position="358"/>
    </location>
</feature>
<feature type="transmembrane region" description="Helical" evidence="7">
    <location>
        <begin position="118"/>
        <end position="136"/>
    </location>
</feature>
<comment type="similarity">
    <text evidence="6">Belongs to the YccS/YhfK family.</text>
</comment>
<name>A0ABT0N824_9GAMM</name>
<dbReference type="InterPro" id="IPR049453">
    <property type="entry name" value="Memb_transporter_dom"/>
</dbReference>
<keyword evidence="4 7" id="KW-1133">Transmembrane helix</keyword>
<evidence type="ECO:0000256" key="6">
    <source>
        <dbReference type="ARBA" id="ARBA00043993"/>
    </source>
</evidence>
<gene>
    <name evidence="9" type="ORF">L2725_12490</name>
</gene>
<keyword evidence="5 7" id="KW-0472">Membrane</keyword>
<dbReference type="Pfam" id="PF13515">
    <property type="entry name" value="FUSC_2"/>
    <property type="match status" value="1"/>
</dbReference>
<evidence type="ECO:0000313" key="9">
    <source>
        <dbReference type="EMBL" id="MCL2914586.1"/>
    </source>
</evidence>
<proteinExistence type="inferred from homology"/>
<keyword evidence="2" id="KW-1003">Cell membrane</keyword>
<feature type="transmembrane region" description="Helical" evidence="7">
    <location>
        <begin position="436"/>
        <end position="453"/>
    </location>
</feature>
<keyword evidence="3 7" id="KW-0812">Transmembrane</keyword>
<dbReference type="Proteomes" id="UP001202831">
    <property type="component" value="Unassembled WGS sequence"/>
</dbReference>
<feature type="transmembrane region" description="Helical" evidence="7">
    <location>
        <begin position="364"/>
        <end position="382"/>
    </location>
</feature>
<feature type="domain" description="Integral membrane bound transporter" evidence="8">
    <location>
        <begin position="353"/>
        <end position="475"/>
    </location>
</feature>
<evidence type="ECO:0000313" key="10">
    <source>
        <dbReference type="Proteomes" id="UP001202831"/>
    </source>
</evidence>
<reference evidence="9 10" key="1">
    <citation type="submission" date="2022-01" db="EMBL/GenBank/DDBJ databases">
        <title>Whole genome-based taxonomy of the Shewanellaceae.</title>
        <authorList>
            <person name="Martin-Rodriguez A.J."/>
        </authorList>
    </citation>
    <scope>NUCLEOTIDE SEQUENCE [LARGE SCALE GENOMIC DNA]</scope>
    <source>
        <strain evidence="9 10">DSM 21332</strain>
    </source>
</reference>
<evidence type="ECO:0000256" key="4">
    <source>
        <dbReference type="ARBA" id="ARBA00022989"/>
    </source>
</evidence>
<feature type="transmembrane region" description="Helical" evidence="7">
    <location>
        <begin position="459"/>
        <end position="481"/>
    </location>
</feature>
<organism evidence="9 10">
    <name type="scientific">Shewanella corallii</name>
    <dbReference type="NCBI Taxonomy" id="560080"/>
    <lineage>
        <taxon>Bacteria</taxon>
        <taxon>Pseudomonadati</taxon>
        <taxon>Pseudomonadota</taxon>
        <taxon>Gammaproteobacteria</taxon>
        <taxon>Alteromonadales</taxon>
        <taxon>Shewanellaceae</taxon>
        <taxon>Shewanella</taxon>
    </lineage>
</organism>
<keyword evidence="10" id="KW-1185">Reference proteome</keyword>
<dbReference type="PANTHER" id="PTHR30509">
    <property type="entry name" value="P-HYDROXYBENZOIC ACID EFFLUX PUMP SUBUNIT-RELATED"/>
    <property type="match status" value="1"/>
</dbReference>
<evidence type="ECO:0000256" key="5">
    <source>
        <dbReference type="ARBA" id="ARBA00023136"/>
    </source>
</evidence>
<feature type="transmembrane region" description="Helical" evidence="7">
    <location>
        <begin position="389"/>
        <end position="406"/>
    </location>
</feature>
<evidence type="ECO:0000256" key="3">
    <source>
        <dbReference type="ARBA" id="ARBA00022692"/>
    </source>
</evidence>
<evidence type="ECO:0000256" key="2">
    <source>
        <dbReference type="ARBA" id="ARBA00022475"/>
    </source>
</evidence>
<sequence length="634" mass="72302">MNSPTLKHLRGWLPDRADLPDGLRIGLPMVTGLLLFTLLGQQAAGVNALIVAWLVGVQGRNLAYPKRASLLSRSAAICCLSSALALLSLWHPLLGSGILAVIGLLYGLTSNQRKYIQLIAYNAGFSFICALHLLDSGVKPELIFASSLFGAVTAVFSAVIAGPWRSQHQGEQLLSRCHQKLADWCAILAQAGQDQVNQRLALREQLDEAIAVLSHWLLEMPDKPQVTRLAARLFTLLTMIETLEVISRIRLQISNQASLADYLHSAAEALAANKPVPGLPTDIDHPILQQAQDRLRQAQLCLTPAPGWRYRISQVWPSDADSIRTQWHKAIRRHSREWHHGLRILFTLMCCEAIVILLDLPQGYWVTLTAFIVLMVAPLGQLQARIWSRFYGTVLGSILALSLIWYLGQGQWLYYATCITVFLAFATFYKARYEIHVFWLTMMMVFAITLLLPSDPYIAFYRALDTMTGALLAFLAMHLFIPSWTRRWLDSYVDKWWELETLWLEAIERGEHNSPLQWQAHAALRQLSQEIGYMQLEPNTTARDMRDWQSLLWLGLRLHACIGMQARSNKVPHPVLKHEFSQWRELYSDRLNRQWCLLTIDRQANGDIQRWLEGDLQQLFVWVDRQRPFDLIDH</sequence>
<feature type="transmembrane region" description="Helical" evidence="7">
    <location>
        <begin position="93"/>
        <end position="109"/>
    </location>
</feature>
<comment type="caution">
    <text evidence="9">The sequence shown here is derived from an EMBL/GenBank/DDBJ whole genome shotgun (WGS) entry which is preliminary data.</text>
</comment>
<dbReference type="PANTHER" id="PTHR30509:SF9">
    <property type="entry name" value="MULTIDRUG RESISTANCE PROTEIN MDTO"/>
    <property type="match status" value="1"/>
</dbReference>
<feature type="transmembrane region" description="Helical" evidence="7">
    <location>
        <begin position="33"/>
        <end position="56"/>
    </location>
</feature>
<evidence type="ECO:0000256" key="1">
    <source>
        <dbReference type="ARBA" id="ARBA00004651"/>
    </source>
</evidence>
<feature type="transmembrane region" description="Helical" evidence="7">
    <location>
        <begin position="412"/>
        <end position="429"/>
    </location>
</feature>
<protein>
    <submittedName>
        <fullName evidence="9">FUSC family protein</fullName>
    </submittedName>
</protein>
<accession>A0ABT0N824</accession>
<dbReference type="EMBL" id="JAKIKT010000004">
    <property type="protein sequence ID" value="MCL2914586.1"/>
    <property type="molecule type" value="Genomic_DNA"/>
</dbReference>
<feature type="transmembrane region" description="Helical" evidence="7">
    <location>
        <begin position="142"/>
        <end position="164"/>
    </location>
</feature>
<evidence type="ECO:0000256" key="7">
    <source>
        <dbReference type="SAM" id="Phobius"/>
    </source>
</evidence>
<evidence type="ECO:0000259" key="8">
    <source>
        <dbReference type="Pfam" id="PF13515"/>
    </source>
</evidence>